<reference evidence="2" key="1">
    <citation type="journal article" date="2023" name="Int. J. Syst. Evol. Microbiol.">
        <title>&lt;i&gt;Shewanella septentrionalis&lt;/i&gt; sp. nov. and &lt;i&gt;Shewanella holmiensis&lt;/i&gt; sp. nov., isolated from Baltic Sea water and sediments.</title>
        <authorList>
            <person name="Martin-Rodriguez A.J."/>
            <person name="Thorell K."/>
            <person name="Joffre E."/>
            <person name="Jensie-Markopoulos S."/>
            <person name="Moore E.R.B."/>
            <person name="Sjoling A."/>
        </authorList>
    </citation>
    <scope>NUCLEOTIDE SEQUENCE</scope>
    <source>
        <strain evidence="2">SP1S2-7</strain>
    </source>
</reference>
<dbReference type="AlphaFoldDB" id="A0A9X2WQ53"/>
<dbReference type="InterPro" id="IPR026269">
    <property type="entry name" value="DmsD-type"/>
</dbReference>
<dbReference type="InterPro" id="IPR020945">
    <property type="entry name" value="DMSO/NO3_reduct_chaperone"/>
</dbReference>
<dbReference type="RefSeq" id="WP_261299652.1">
    <property type="nucleotide sequence ID" value="NZ_JAMTCD010000027.1"/>
</dbReference>
<dbReference type="SUPFAM" id="SSF89155">
    <property type="entry name" value="TorD-like"/>
    <property type="match status" value="1"/>
</dbReference>
<dbReference type="InterPro" id="IPR036411">
    <property type="entry name" value="TorD-like_sf"/>
</dbReference>
<dbReference type="PANTHER" id="PTHR34227:SF13">
    <property type="entry name" value="TAT PROOFREADING CHAPERONE DMSD-RELATED"/>
    <property type="match status" value="1"/>
</dbReference>
<comment type="caution">
    <text evidence="2">The sequence shown here is derived from an EMBL/GenBank/DDBJ whole genome shotgun (WGS) entry which is preliminary data.</text>
</comment>
<evidence type="ECO:0000313" key="3">
    <source>
        <dbReference type="Proteomes" id="UP001155546"/>
    </source>
</evidence>
<proteinExistence type="predicted"/>
<gene>
    <name evidence="2" type="ORF">NE535_16225</name>
</gene>
<dbReference type="PIRSF" id="PIRSF004690">
    <property type="entry name" value="DmsD"/>
    <property type="match status" value="1"/>
</dbReference>
<protein>
    <submittedName>
        <fullName evidence="2">Molecular chaperone TorD family protein</fullName>
    </submittedName>
</protein>
<name>A0A9X2WQ53_9GAMM</name>
<dbReference type="Pfam" id="PF02613">
    <property type="entry name" value="Nitrate_red_del"/>
    <property type="match status" value="1"/>
</dbReference>
<dbReference type="Proteomes" id="UP001155546">
    <property type="component" value="Unassembled WGS sequence"/>
</dbReference>
<evidence type="ECO:0000313" key="2">
    <source>
        <dbReference type="EMBL" id="MCT7943315.1"/>
    </source>
</evidence>
<dbReference type="Gene3D" id="1.10.3480.10">
    <property type="entry name" value="TorD-like"/>
    <property type="match status" value="1"/>
</dbReference>
<organism evidence="2 3">
    <name type="scientific">Shewanella holmiensis</name>
    <dbReference type="NCBI Taxonomy" id="2952222"/>
    <lineage>
        <taxon>Bacteria</taxon>
        <taxon>Pseudomonadati</taxon>
        <taxon>Pseudomonadota</taxon>
        <taxon>Gammaproteobacteria</taxon>
        <taxon>Alteromonadales</taxon>
        <taxon>Shewanellaceae</taxon>
        <taxon>Shewanella</taxon>
    </lineage>
</organism>
<dbReference type="PANTHER" id="PTHR34227">
    <property type="entry name" value="CHAPERONE PROTEIN YCDY"/>
    <property type="match status" value="1"/>
</dbReference>
<dbReference type="EMBL" id="JAMTCD010000027">
    <property type="protein sequence ID" value="MCT7943315.1"/>
    <property type="molecule type" value="Genomic_DNA"/>
</dbReference>
<evidence type="ECO:0000256" key="1">
    <source>
        <dbReference type="ARBA" id="ARBA00023186"/>
    </source>
</evidence>
<accession>A0A9X2WQ53</accession>
<sequence length="208" mass="23710">MVTKTDYQLAAAVCRILNRIYYEAPTESILSELTQQDILDCWPTFNRSNEAPIEQLKDSLKHESLQDVSVDYHRLFVGPGELEAYPWGSVYTEKGNYLFGETSLAFKAFCQQNQIEFTLESNQPVDHIGLILGALGVLFDNAAEHGNSLPIETLLKEHLLPWSGNFLSAIEAKAQTDYYRSFGRLTAILLDDWRELLSIEPVERKLYM</sequence>
<dbReference type="InterPro" id="IPR050289">
    <property type="entry name" value="TorD/DmsD_chaperones"/>
</dbReference>
<keyword evidence="1" id="KW-0143">Chaperone</keyword>
<keyword evidence="3" id="KW-1185">Reference proteome</keyword>